<dbReference type="PANTHER" id="PTHR20861">
    <property type="entry name" value="HOMOSERINE/4-DIPHOSPHOCYTIDYL-2-C-METHYL-D-ERYTHRITOL KINASE"/>
    <property type="match status" value="1"/>
</dbReference>
<feature type="domain" description="GHMP kinase N-terminal" evidence="3">
    <location>
        <begin position="57"/>
        <end position="105"/>
    </location>
</feature>
<comment type="similarity">
    <text evidence="2">Belongs to the beta-RFA-P synthase family.</text>
</comment>
<comment type="pathway">
    <text evidence="2">Cofactor biosynthesis; 5,6,7,8-tetrahydromethanopterin biosynthesis.</text>
</comment>
<name>A0ABD5RA46_9EURY</name>
<keyword evidence="1 2" id="KW-0808">Transferase</keyword>
<dbReference type="PANTHER" id="PTHR20861:SF6">
    <property type="entry name" value="BETA-RIBOFURANOSYLPHENOL 5'-PHOSPHATE SYNTHASE"/>
    <property type="match status" value="1"/>
</dbReference>
<dbReference type="AlphaFoldDB" id="A0ABD5RA46"/>
<evidence type="ECO:0000256" key="1">
    <source>
        <dbReference type="ARBA" id="ARBA00022679"/>
    </source>
</evidence>
<dbReference type="InterPro" id="IPR020568">
    <property type="entry name" value="Ribosomal_Su5_D2-typ_SF"/>
</dbReference>
<dbReference type="Proteomes" id="UP001596201">
    <property type="component" value="Unassembled WGS sequence"/>
</dbReference>
<keyword evidence="2" id="KW-0328">Glycosyltransferase</keyword>
<comment type="subunit">
    <text evidence="2">Homodimer.</text>
</comment>
<dbReference type="PIRSF" id="PIRSF004884">
    <property type="entry name" value="Sugar_kin_arch"/>
    <property type="match status" value="1"/>
</dbReference>
<evidence type="ECO:0000259" key="3">
    <source>
        <dbReference type="Pfam" id="PF00288"/>
    </source>
</evidence>
<evidence type="ECO:0000313" key="5">
    <source>
        <dbReference type="Proteomes" id="UP001596201"/>
    </source>
</evidence>
<protein>
    <recommendedName>
        <fullName evidence="2">Beta-ribofuranosylaminobenzene 5'-phosphate synthase</fullName>
        <shortName evidence="2">Beta-RFA-P synthase</shortName>
        <ecNumber evidence="2">2.4.2.54</ecNumber>
    </recommendedName>
</protein>
<gene>
    <name evidence="4" type="ORF">ACFPJ5_08165</name>
</gene>
<dbReference type="NCBIfam" id="TIGR00144">
    <property type="entry name" value="beta_RFAP_syn"/>
    <property type="match status" value="1"/>
</dbReference>
<sequence>MTRVSVGGRLHFGFLNLALSRERLYGGLGVALAEPRVVLDATRADGVDCDHPDAREYVERAVELLDVPGASVTVAETLPRHHGLGSGTQLALATLTAVAEAWDRDPQVRARAPDLGRGGRSGVGVGTFEAGGFVLDAGHPTTRFTTDRPADGEWTVPAVAVRHTIPDDWRFLLVLPDAAPGRDGDAEDASMRSAVDSADPELGDRISGIVTRRLLPALAEERLSVFGEAVAEIGRLNGAWYADQQGGVYRPPVGAVVEALSESSAITGAGQSSWGPAVYGVTDTSRAGAAVAAGEAALERAGVGGEVRVVSARNHGARVE</sequence>
<dbReference type="GO" id="GO:0005524">
    <property type="term" value="F:ATP binding"/>
    <property type="evidence" value="ECO:0007669"/>
    <property type="project" value="UniProtKB-UniRule"/>
</dbReference>
<evidence type="ECO:0000313" key="4">
    <source>
        <dbReference type="EMBL" id="MFC5366914.1"/>
    </source>
</evidence>
<proteinExistence type="inferred from homology"/>
<comment type="function">
    <text evidence="2">Catalyzes the condensation of 4-aminobenzoate (pABA) with 5-phospho-alpha-D-ribose 1-diphosphate (PRPP) to produce beta-ribofuranosylaminobenzene 5'-phosphate (beta-RFA-P).</text>
</comment>
<dbReference type="InterPro" id="IPR006204">
    <property type="entry name" value="GHMP_kinase_N_dom"/>
</dbReference>
<dbReference type="InterPro" id="IPR004422">
    <property type="entry name" value="RFAP_synthase"/>
</dbReference>
<comment type="catalytic activity">
    <reaction evidence="2">
        <text>5-phospho-alpha-D-ribose 1-diphosphate + 4-hydroxybenzoate + H(+) = 4-(beta-D-ribofuranosyl)phenol 5'-phosphate + CO2 + diphosphate</text>
        <dbReference type="Rhea" id="RHEA:48556"/>
        <dbReference type="ChEBI" id="CHEBI:15378"/>
        <dbReference type="ChEBI" id="CHEBI:16526"/>
        <dbReference type="ChEBI" id="CHEBI:17879"/>
        <dbReference type="ChEBI" id="CHEBI:33019"/>
        <dbReference type="ChEBI" id="CHEBI:58017"/>
        <dbReference type="ChEBI" id="CHEBI:82767"/>
        <dbReference type="EC" id="2.4.2.54"/>
    </reaction>
</comment>
<accession>A0ABD5RA46</accession>
<dbReference type="SUPFAM" id="SSF54211">
    <property type="entry name" value="Ribosomal protein S5 domain 2-like"/>
    <property type="match status" value="1"/>
</dbReference>
<keyword evidence="5" id="KW-1185">Reference proteome</keyword>
<organism evidence="4 5">
    <name type="scientific">Salinirubrum litoreum</name>
    <dbReference type="NCBI Taxonomy" id="1126234"/>
    <lineage>
        <taxon>Archaea</taxon>
        <taxon>Methanobacteriati</taxon>
        <taxon>Methanobacteriota</taxon>
        <taxon>Stenosarchaea group</taxon>
        <taxon>Halobacteria</taxon>
        <taxon>Halobacteriales</taxon>
        <taxon>Haloferacaceae</taxon>
        <taxon>Salinirubrum</taxon>
    </lineage>
</organism>
<dbReference type="GO" id="GO:0043793">
    <property type="term" value="F:beta-ribofuranosylaminobenzene 5'-phosphate synthase activity"/>
    <property type="evidence" value="ECO:0007669"/>
    <property type="project" value="UniProtKB-EC"/>
</dbReference>
<comment type="caution">
    <text evidence="4">The sequence shown here is derived from an EMBL/GenBank/DDBJ whole genome shotgun (WGS) entry which is preliminary data.</text>
</comment>
<dbReference type="RefSeq" id="WP_227227753.1">
    <property type="nucleotide sequence ID" value="NZ_JAJCVJ010000001.1"/>
</dbReference>
<dbReference type="EC" id="2.4.2.54" evidence="2"/>
<dbReference type="EMBL" id="JBHSKX010000001">
    <property type="protein sequence ID" value="MFC5366914.1"/>
    <property type="molecule type" value="Genomic_DNA"/>
</dbReference>
<evidence type="ECO:0000256" key="2">
    <source>
        <dbReference type="PIRNR" id="PIRNR004884"/>
    </source>
</evidence>
<dbReference type="Pfam" id="PF00288">
    <property type="entry name" value="GHMP_kinases_N"/>
    <property type="match status" value="1"/>
</dbReference>
<reference evidence="4 5" key="1">
    <citation type="journal article" date="2019" name="Int. J. Syst. Evol. Microbiol.">
        <title>The Global Catalogue of Microorganisms (GCM) 10K type strain sequencing project: providing services to taxonomists for standard genome sequencing and annotation.</title>
        <authorList>
            <consortium name="The Broad Institute Genomics Platform"/>
            <consortium name="The Broad Institute Genome Sequencing Center for Infectious Disease"/>
            <person name="Wu L."/>
            <person name="Ma J."/>
        </authorList>
    </citation>
    <scope>NUCLEOTIDE SEQUENCE [LARGE SCALE GENOMIC DNA]</scope>
    <source>
        <strain evidence="4 5">CGMCC 1.12237</strain>
    </source>
</reference>